<evidence type="ECO:0000256" key="1">
    <source>
        <dbReference type="ARBA" id="ARBA00004167"/>
    </source>
</evidence>
<comment type="caution">
    <text evidence="8">The sequence shown here is derived from an EMBL/GenBank/DDBJ whole genome shotgun (WGS) entry which is preliminary data.</text>
</comment>
<dbReference type="AlphaFoldDB" id="A0A1V9XMJ1"/>
<sequence length="84" mass="10074">MTEQTVQKIPISPFPWYLTWLQPLVEYASHNPWEFLKYVMLILSPFLCLSALLSWKLAKQLEKEERFKKAHAKRTNAIKQRKNK</sequence>
<dbReference type="Proteomes" id="UP000192247">
    <property type="component" value="Unassembled WGS sequence"/>
</dbReference>
<evidence type="ECO:0000256" key="5">
    <source>
        <dbReference type="ARBA" id="ARBA00022989"/>
    </source>
</evidence>
<organism evidence="8 9">
    <name type="scientific">Tropilaelaps mercedesae</name>
    <dbReference type="NCBI Taxonomy" id="418985"/>
    <lineage>
        <taxon>Eukaryota</taxon>
        <taxon>Metazoa</taxon>
        <taxon>Ecdysozoa</taxon>
        <taxon>Arthropoda</taxon>
        <taxon>Chelicerata</taxon>
        <taxon>Arachnida</taxon>
        <taxon>Acari</taxon>
        <taxon>Parasitiformes</taxon>
        <taxon>Mesostigmata</taxon>
        <taxon>Gamasina</taxon>
        <taxon>Dermanyssoidea</taxon>
        <taxon>Laelapidae</taxon>
        <taxon>Tropilaelaps</taxon>
    </lineage>
</organism>
<reference evidence="8 9" key="1">
    <citation type="journal article" date="2017" name="Gigascience">
        <title>Draft genome of the honey bee ectoparasitic mite, Tropilaelaps mercedesae, is shaped by the parasitic life history.</title>
        <authorList>
            <person name="Dong X."/>
            <person name="Armstrong S.D."/>
            <person name="Xia D."/>
            <person name="Makepeace B.L."/>
            <person name="Darby A.C."/>
            <person name="Kadowaki T."/>
        </authorList>
    </citation>
    <scope>NUCLEOTIDE SEQUENCE [LARGE SCALE GENOMIC DNA]</scope>
    <source>
        <strain evidence="8">Wuxi-XJTLU</strain>
    </source>
</reference>
<evidence type="ECO:0000256" key="4">
    <source>
        <dbReference type="ARBA" id="ARBA00022692"/>
    </source>
</evidence>
<keyword evidence="6" id="KW-0175">Coiled coil</keyword>
<keyword evidence="9" id="KW-1185">Reference proteome</keyword>
<comment type="subcellular location">
    <subcellularLocation>
        <location evidence="1">Membrane</location>
        <topology evidence="1">Single-pass membrane protein</topology>
    </subcellularLocation>
</comment>
<protein>
    <recommendedName>
        <fullName evidence="3">Small integral membrane protein 15</fullName>
    </recommendedName>
</protein>
<dbReference type="PANTHER" id="PTHR28644:SF1">
    <property type="entry name" value="SMALL INTEGRAL MEMBRANE PROTEIN 15"/>
    <property type="match status" value="1"/>
</dbReference>
<gene>
    <name evidence="8" type="ORF">BIW11_00911</name>
</gene>
<dbReference type="InParanoid" id="A0A1V9XMJ1"/>
<evidence type="ECO:0000256" key="6">
    <source>
        <dbReference type="ARBA" id="ARBA00023054"/>
    </source>
</evidence>
<proteinExistence type="inferred from homology"/>
<accession>A0A1V9XMJ1</accession>
<evidence type="ECO:0000256" key="2">
    <source>
        <dbReference type="ARBA" id="ARBA00006758"/>
    </source>
</evidence>
<comment type="similarity">
    <text evidence="2">Belongs to the SMIM15 family.</text>
</comment>
<keyword evidence="4" id="KW-0812">Transmembrane</keyword>
<evidence type="ECO:0000256" key="7">
    <source>
        <dbReference type="ARBA" id="ARBA00023136"/>
    </source>
</evidence>
<evidence type="ECO:0000256" key="3">
    <source>
        <dbReference type="ARBA" id="ARBA00017904"/>
    </source>
</evidence>
<keyword evidence="7" id="KW-0472">Membrane</keyword>
<name>A0A1V9XMJ1_9ACAR</name>
<dbReference type="Pfam" id="PF15086">
    <property type="entry name" value="UPF0542"/>
    <property type="match status" value="1"/>
</dbReference>
<keyword evidence="5" id="KW-1133">Transmembrane helix</keyword>
<dbReference type="EMBL" id="MNPL01007514">
    <property type="protein sequence ID" value="OQR74720.1"/>
    <property type="molecule type" value="Genomic_DNA"/>
</dbReference>
<evidence type="ECO:0000313" key="9">
    <source>
        <dbReference type="Proteomes" id="UP000192247"/>
    </source>
</evidence>
<dbReference type="InterPro" id="IPR027877">
    <property type="entry name" value="Smim15"/>
</dbReference>
<dbReference type="GO" id="GO:0016020">
    <property type="term" value="C:membrane"/>
    <property type="evidence" value="ECO:0007669"/>
    <property type="project" value="UniProtKB-SubCell"/>
</dbReference>
<dbReference type="PANTHER" id="PTHR28644">
    <property type="entry name" value="SMALL INTEGRAL MEMBRANE PROTEIN 15"/>
    <property type="match status" value="1"/>
</dbReference>
<evidence type="ECO:0000313" key="8">
    <source>
        <dbReference type="EMBL" id="OQR74720.1"/>
    </source>
</evidence>